<dbReference type="AlphaFoldDB" id="A0A059U2G0"/>
<dbReference type="EMBL" id="KJ508012">
    <property type="protein sequence ID" value="AHZ46171.1"/>
    <property type="molecule type" value="Genomic_DNA"/>
</dbReference>
<dbReference type="Pfam" id="PF07394">
    <property type="entry name" value="DUF1501"/>
    <property type="match status" value="1"/>
</dbReference>
<reference evidence="1" key="1">
    <citation type="submission" date="2014-02" db="EMBL/GenBank/DDBJ databases">
        <title>Screening of novel PKS from marine sediment.</title>
        <authorList>
            <person name="Xie F."/>
            <person name="Fu C."/>
            <person name="Dai H."/>
            <person name="Zhang L."/>
        </authorList>
    </citation>
    <scope>NUCLEOTIDE SEQUENCE</scope>
</reference>
<accession>A0A059U2G0</accession>
<gene>
    <name evidence="1" type="ORF">5d13</name>
</gene>
<sequence>MKNSICSRPASNPTSRRQFLYGLGASLGSVAFSDLVAREAAKTAAAGPLAPKAPMLPAKAKGCIMLFMEGGPSHIDTFDPKPMLNELHLKEFVRNSEKTSGMTNGNRFYVGSPYEFKPAGNAGIPMCEHFVHMSDPAVADELCVYRGCQAESVNHPTALYHMNTGNKFGGDPAIGSWVTYGLGAENQNLPGYVVMTELAAPQGGSGNWSNGFLPAYYQGTQLRSEGSAILDLQPPEWKNRDHQRANLDILNELNATHLDAHPQHADLAARMENYELAYRMQMSVPGVIDIDKEPEHIKEMYGLNDKETAPFGRQCLLARRLIEQGVRFVQIFSGGWDSHDYIERAHKKRIYSVDRPIAALIKDLKSRGMLDETLVTWTGEFGRTPDNTVRGGETAIGRDHNAEAMAMFFAGGGTKAGTVVGATDDIGEKAVEVVHPIRDVHVSMLHLLGLDDNKLTYFHGGRFKQLSQFGGQVIPELIA</sequence>
<dbReference type="InterPro" id="IPR017850">
    <property type="entry name" value="Alkaline_phosphatase_core_sf"/>
</dbReference>
<evidence type="ECO:0000313" key="1">
    <source>
        <dbReference type="EMBL" id="AHZ46171.1"/>
    </source>
</evidence>
<dbReference type="InterPro" id="IPR006311">
    <property type="entry name" value="TAT_signal"/>
</dbReference>
<organism evidence="1">
    <name type="scientific">uncultured bacterium 12-5D</name>
    <dbReference type="NCBI Taxonomy" id="1497524"/>
    <lineage>
        <taxon>Bacteria</taxon>
        <taxon>environmental samples</taxon>
    </lineage>
</organism>
<name>A0A059U2G0_9BACT</name>
<proteinExistence type="predicted"/>
<dbReference type="PROSITE" id="PS51318">
    <property type="entry name" value="TAT"/>
    <property type="match status" value="1"/>
</dbReference>
<dbReference type="SUPFAM" id="SSF53649">
    <property type="entry name" value="Alkaline phosphatase-like"/>
    <property type="match status" value="1"/>
</dbReference>
<dbReference type="InterPro" id="IPR010869">
    <property type="entry name" value="DUF1501"/>
</dbReference>
<protein>
    <submittedName>
        <fullName evidence="1">Secreted protein</fullName>
    </submittedName>
</protein>